<evidence type="ECO:0000313" key="4">
    <source>
        <dbReference type="Proteomes" id="UP000535543"/>
    </source>
</evidence>
<comment type="caution">
    <text evidence="3">The sequence shown here is derived from an EMBL/GenBank/DDBJ whole genome shotgun (WGS) entry which is preliminary data.</text>
</comment>
<feature type="signal peptide" evidence="2">
    <location>
        <begin position="1"/>
        <end position="26"/>
    </location>
</feature>
<proteinExistence type="predicted"/>
<organism evidence="3 4">
    <name type="scientific">Antrihabitans stalactiti</name>
    <dbReference type="NCBI Taxonomy" id="2584121"/>
    <lineage>
        <taxon>Bacteria</taxon>
        <taxon>Bacillati</taxon>
        <taxon>Actinomycetota</taxon>
        <taxon>Actinomycetes</taxon>
        <taxon>Mycobacteriales</taxon>
        <taxon>Nocardiaceae</taxon>
        <taxon>Antrihabitans</taxon>
    </lineage>
</organism>
<protein>
    <recommendedName>
        <fullName evidence="5">Major facilitator superfamily (MFS) profile domain-containing protein</fullName>
    </recommendedName>
</protein>
<accession>A0A848KJB5</accession>
<evidence type="ECO:0000256" key="2">
    <source>
        <dbReference type="SAM" id="SignalP"/>
    </source>
</evidence>
<evidence type="ECO:0000256" key="1">
    <source>
        <dbReference type="SAM" id="Phobius"/>
    </source>
</evidence>
<feature type="chain" id="PRO_5032271776" description="Major facilitator superfamily (MFS) profile domain-containing protein" evidence="2">
    <location>
        <begin position="27"/>
        <end position="138"/>
    </location>
</feature>
<feature type="transmembrane region" description="Helical" evidence="1">
    <location>
        <begin position="76"/>
        <end position="96"/>
    </location>
</feature>
<keyword evidence="1" id="KW-0812">Transmembrane</keyword>
<evidence type="ECO:0008006" key="5">
    <source>
        <dbReference type="Google" id="ProtNLM"/>
    </source>
</evidence>
<name>A0A848KJB5_9NOCA</name>
<keyword evidence="4" id="KW-1185">Reference proteome</keyword>
<keyword evidence="1" id="KW-1133">Transmembrane helix</keyword>
<feature type="transmembrane region" description="Helical" evidence="1">
    <location>
        <begin position="44"/>
        <end position="64"/>
    </location>
</feature>
<dbReference type="AlphaFoldDB" id="A0A848KJB5"/>
<keyword evidence="2" id="KW-0732">Signal</keyword>
<dbReference type="Proteomes" id="UP000535543">
    <property type="component" value="Unassembled WGS sequence"/>
</dbReference>
<dbReference type="EMBL" id="VCQU01000005">
    <property type="protein sequence ID" value="NMN96772.1"/>
    <property type="molecule type" value="Genomic_DNA"/>
</dbReference>
<dbReference type="Pfam" id="PF19733">
    <property type="entry name" value="DUF6223"/>
    <property type="match status" value="1"/>
</dbReference>
<reference evidence="3 4" key="2">
    <citation type="submission" date="2020-06" db="EMBL/GenBank/DDBJ databases">
        <title>Antribacter stalactiti gen. nov., sp. nov., a new member of the family Nacardiaceae isolated from a cave.</title>
        <authorList>
            <person name="Kim I.S."/>
        </authorList>
    </citation>
    <scope>NUCLEOTIDE SEQUENCE [LARGE SCALE GENOMIC DNA]</scope>
    <source>
        <strain evidence="3 4">YC2-7</strain>
    </source>
</reference>
<keyword evidence="1" id="KW-0472">Membrane</keyword>
<reference evidence="3 4" key="1">
    <citation type="submission" date="2019-05" db="EMBL/GenBank/DDBJ databases">
        <authorList>
            <person name="Lee S.D."/>
        </authorList>
    </citation>
    <scope>NUCLEOTIDE SEQUENCE [LARGE SCALE GENOMIC DNA]</scope>
    <source>
        <strain evidence="3 4">YC2-7</strain>
    </source>
</reference>
<dbReference type="RefSeq" id="WP_169588997.1">
    <property type="nucleotide sequence ID" value="NZ_VCQU01000005.1"/>
</dbReference>
<gene>
    <name evidence="3" type="ORF">FGL95_17175</name>
</gene>
<dbReference type="InterPro" id="IPR045770">
    <property type="entry name" value="DUF6223"/>
</dbReference>
<sequence>MSVRNLPAVVAAAVLGAIALAAPATAAAEQTAVSGITSGRVGPTITALVGLIGVVVGSLTLARAGRIGTGNARRGAIVALGSGLISVALGGLFAAMADGGPGTGNGIVGAYVAVVLGLIGLVLGGLTLNRSRAASPTR</sequence>
<evidence type="ECO:0000313" key="3">
    <source>
        <dbReference type="EMBL" id="NMN96772.1"/>
    </source>
</evidence>
<feature type="transmembrane region" description="Helical" evidence="1">
    <location>
        <begin position="108"/>
        <end position="128"/>
    </location>
</feature>